<evidence type="ECO:0000313" key="3">
    <source>
        <dbReference type="Proteomes" id="UP000235023"/>
    </source>
</evidence>
<proteinExistence type="predicted"/>
<feature type="compositionally biased region" description="Low complexity" evidence="1">
    <location>
        <begin position="373"/>
        <end position="385"/>
    </location>
</feature>
<gene>
    <name evidence="2" type="ORF">BDW42DRAFT_158889</name>
</gene>
<keyword evidence="3" id="KW-1185">Reference proteome</keyword>
<feature type="compositionally biased region" description="Basic residues" evidence="1">
    <location>
        <begin position="183"/>
        <end position="195"/>
    </location>
</feature>
<feature type="region of interest" description="Disordered" evidence="1">
    <location>
        <begin position="718"/>
        <end position="782"/>
    </location>
</feature>
<feature type="region of interest" description="Disordered" evidence="1">
    <location>
        <begin position="46"/>
        <end position="336"/>
    </location>
</feature>
<feature type="compositionally biased region" description="Basic and acidic residues" evidence="1">
    <location>
        <begin position="66"/>
        <end position="75"/>
    </location>
</feature>
<feature type="compositionally biased region" description="Low complexity" evidence="1">
    <location>
        <begin position="446"/>
        <end position="459"/>
    </location>
</feature>
<feature type="compositionally biased region" description="Pro residues" evidence="1">
    <location>
        <begin position="764"/>
        <end position="777"/>
    </location>
</feature>
<name>A0A2J5I8W9_9EURO</name>
<dbReference type="OrthoDB" id="3870679at2759"/>
<feature type="region of interest" description="Disordered" evidence="1">
    <location>
        <begin position="655"/>
        <end position="687"/>
    </location>
</feature>
<reference evidence="3" key="1">
    <citation type="submission" date="2017-12" db="EMBL/GenBank/DDBJ databases">
        <authorList>
            <consortium name="DOE Joint Genome Institute"/>
            <person name="Mondo S.J."/>
            <person name="Kjaerbolling I."/>
            <person name="Vesth T.C."/>
            <person name="Frisvad J.C."/>
            <person name="Nybo J.L."/>
            <person name="Theobald S."/>
            <person name="Kuo A."/>
            <person name="Bowyer P."/>
            <person name="Matsuda Y."/>
            <person name="Lyhne E.K."/>
            <person name="Kogle M.E."/>
            <person name="Clum A."/>
            <person name="Lipzen A."/>
            <person name="Salamov A."/>
            <person name="Ngan C.Y."/>
            <person name="Daum C."/>
            <person name="Chiniquy J."/>
            <person name="Barry K."/>
            <person name="LaButti K."/>
            <person name="Haridas S."/>
            <person name="Simmons B.A."/>
            <person name="Magnuson J.K."/>
            <person name="Mortensen U.H."/>
            <person name="Larsen T.O."/>
            <person name="Grigoriev I.V."/>
            <person name="Baker S.E."/>
            <person name="Andersen M.R."/>
            <person name="Nordberg H.P."/>
            <person name="Cantor M.N."/>
            <person name="Hua S.X."/>
        </authorList>
    </citation>
    <scope>NUCLEOTIDE SEQUENCE [LARGE SCALE GENOMIC DNA]</scope>
    <source>
        <strain evidence="3">IBT 19404</strain>
    </source>
</reference>
<dbReference type="Proteomes" id="UP000235023">
    <property type="component" value="Unassembled WGS sequence"/>
</dbReference>
<feature type="region of interest" description="Disordered" evidence="1">
    <location>
        <begin position="839"/>
        <end position="879"/>
    </location>
</feature>
<feature type="compositionally biased region" description="Low complexity" evidence="1">
    <location>
        <begin position="418"/>
        <end position="428"/>
    </location>
</feature>
<feature type="compositionally biased region" description="Basic and acidic residues" evidence="1">
    <location>
        <begin position="731"/>
        <end position="744"/>
    </location>
</feature>
<protein>
    <submittedName>
        <fullName evidence="2">Uncharacterized protein</fullName>
    </submittedName>
</protein>
<organism evidence="2 3">
    <name type="scientific">Aspergillus taichungensis</name>
    <dbReference type="NCBI Taxonomy" id="482145"/>
    <lineage>
        <taxon>Eukaryota</taxon>
        <taxon>Fungi</taxon>
        <taxon>Dikarya</taxon>
        <taxon>Ascomycota</taxon>
        <taxon>Pezizomycotina</taxon>
        <taxon>Eurotiomycetes</taxon>
        <taxon>Eurotiomycetidae</taxon>
        <taxon>Eurotiales</taxon>
        <taxon>Aspergillaceae</taxon>
        <taxon>Aspergillus</taxon>
        <taxon>Aspergillus subgen. Circumdati</taxon>
    </lineage>
</organism>
<feature type="compositionally biased region" description="Pro residues" evidence="1">
    <location>
        <begin position="54"/>
        <end position="63"/>
    </location>
</feature>
<dbReference type="AlphaFoldDB" id="A0A2J5I8W9"/>
<sequence>MMPSVAIVGTAPAPPEHLDRSLFRSHKALPRKTHVLQSVQCLPIKPAGQDAVPPTAPSLPLTPPRVSHEDSRPNDGTKQNVVSPSVTEGVISPKPSHPPTPDSTPPRRTPTHPRPALSHGGRSSCSSREDSFQTAREMFSDSEPDTPRRSVQRLLPKTFRWSEAGTPEPRARADETASTGSPKKPKPRTSAKARRAGNSEPSTRTSIGTSARALSSAHQTTPRASDRASSSEGPVTSLSIEQFREQVGWPSGGGADLPEPNDSRRSSGISTASTVEVMIIDPPPARHSLRHSEKRSSLRSTSSPVTRSERASTSSHSDAHHRLVRKIGRISDSDRRSIASEISASEMSTFSGVASPQVEVVPVVVIPERRSSLKSSAQSSAPSSRDPSKVDSSRRSRRRSGSRTESLDQSRSRRRTRSPASARSTQSAFGQQPAVPLRSSSLSAPTSRNNSRSTSLTSESLRHHNIAMDAVPSQPQKSQKPAGGELPSTDVPRTQSILIGVEDMAHLHSPAATATHPSFPSLSPGPIEINEAITVAFFPHNNESILLVDPQVREQAERQASQLYQEMTEQQPRSPEMQMQCNAGSPLINHPRSPPEPPACKVVPPIVTSVTEDLTPATTNLSRAPTNLSHAPTSLGPPGTHLSPAATNLTPTATNLSRTATNDTNPGPFRRVASARRPRLRPNSESFHSFVRSLSLRSAENRKAGQDIDHNLHPFWRPRRFWPESSEPEADSPREESMRFRDTDPDNVISNSLGMPQQRVVFHGPPPPSPRRPPPRPSEIATSNRHTVVETSVFSPEAFRSQTSFHQDRFRSVSWWRLRLRLGNVRNLRKRLRRTFQKRAEGKREARREKLKQSIGEMKPLGSSTRGIAQWWHGLPDNS</sequence>
<accession>A0A2J5I8W9</accession>
<evidence type="ECO:0000313" key="2">
    <source>
        <dbReference type="EMBL" id="PLN86276.1"/>
    </source>
</evidence>
<feature type="region of interest" description="Disordered" evidence="1">
    <location>
        <begin position="369"/>
        <end position="491"/>
    </location>
</feature>
<feature type="compositionally biased region" description="Pro residues" evidence="1">
    <location>
        <begin position="95"/>
        <end position="108"/>
    </location>
</feature>
<feature type="compositionally biased region" description="Polar residues" evidence="1">
    <location>
        <begin position="199"/>
        <end position="240"/>
    </location>
</feature>
<feature type="compositionally biased region" description="Polar residues" evidence="1">
    <location>
        <begin position="76"/>
        <end position="86"/>
    </location>
</feature>
<feature type="compositionally biased region" description="Basic and acidic residues" evidence="1">
    <location>
        <begin position="839"/>
        <end position="852"/>
    </location>
</feature>
<dbReference type="EMBL" id="KZ559499">
    <property type="protein sequence ID" value="PLN86276.1"/>
    <property type="molecule type" value="Genomic_DNA"/>
</dbReference>
<evidence type="ECO:0000256" key="1">
    <source>
        <dbReference type="SAM" id="MobiDB-lite"/>
    </source>
</evidence>